<reference evidence="9" key="1">
    <citation type="journal article" date="2021" name="PeerJ">
        <title>Extensive microbial diversity within the chicken gut microbiome revealed by metagenomics and culture.</title>
        <authorList>
            <person name="Gilroy R."/>
            <person name="Ravi A."/>
            <person name="Getino M."/>
            <person name="Pursley I."/>
            <person name="Horton D.L."/>
            <person name="Alikhan N.F."/>
            <person name="Baker D."/>
            <person name="Gharbi K."/>
            <person name="Hall N."/>
            <person name="Watson M."/>
            <person name="Adriaenssens E.M."/>
            <person name="Foster-Nyarko E."/>
            <person name="Jarju S."/>
            <person name="Secka A."/>
            <person name="Antonio M."/>
            <person name="Oren A."/>
            <person name="Chaudhuri R.R."/>
            <person name="La Ragione R."/>
            <person name="Hildebrand F."/>
            <person name="Pallen M.J."/>
        </authorList>
    </citation>
    <scope>NUCLEOTIDE SEQUENCE</scope>
    <source>
        <strain evidence="9">CHK33-5263</strain>
    </source>
</reference>
<dbReference type="InterPro" id="IPR013685">
    <property type="entry name" value="POTRA_FtsQ_type"/>
</dbReference>
<protein>
    <submittedName>
        <fullName evidence="9">FtsQ-type POTRA domain-containing protein</fullName>
    </submittedName>
</protein>
<evidence type="ECO:0000256" key="3">
    <source>
        <dbReference type="ARBA" id="ARBA00022618"/>
    </source>
</evidence>
<dbReference type="PROSITE" id="PS51779">
    <property type="entry name" value="POTRA"/>
    <property type="match status" value="1"/>
</dbReference>
<keyword evidence="2" id="KW-1003">Cell membrane</keyword>
<evidence type="ECO:0000256" key="5">
    <source>
        <dbReference type="ARBA" id="ARBA00022989"/>
    </source>
</evidence>
<gene>
    <name evidence="9" type="ORF">H9812_01995</name>
</gene>
<dbReference type="Gene3D" id="3.10.20.310">
    <property type="entry name" value="membrane protein fhac"/>
    <property type="match status" value="1"/>
</dbReference>
<dbReference type="GO" id="GO:0016020">
    <property type="term" value="C:membrane"/>
    <property type="evidence" value="ECO:0007669"/>
    <property type="project" value="UniProtKB-SubCell"/>
</dbReference>
<dbReference type="GO" id="GO:0051301">
    <property type="term" value="P:cell division"/>
    <property type="evidence" value="ECO:0007669"/>
    <property type="project" value="UniProtKB-KW"/>
</dbReference>
<organism evidence="9 10">
    <name type="scientific">Candidatus Gallimonas intestinigallinarum</name>
    <dbReference type="NCBI Taxonomy" id="2838604"/>
    <lineage>
        <taxon>Bacteria</taxon>
        <taxon>Bacillati</taxon>
        <taxon>Bacillota</taxon>
        <taxon>Clostridia</taxon>
        <taxon>Candidatus Gallimonas</taxon>
    </lineage>
</organism>
<dbReference type="Pfam" id="PF08478">
    <property type="entry name" value="POTRA_1"/>
    <property type="match status" value="1"/>
</dbReference>
<dbReference type="InterPro" id="IPR034746">
    <property type="entry name" value="POTRA"/>
</dbReference>
<feature type="domain" description="POTRA" evidence="8">
    <location>
        <begin position="28"/>
        <end position="101"/>
    </location>
</feature>
<accession>A0A9D2DVY6</accession>
<evidence type="ECO:0000256" key="6">
    <source>
        <dbReference type="ARBA" id="ARBA00023136"/>
    </source>
</evidence>
<evidence type="ECO:0000256" key="1">
    <source>
        <dbReference type="ARBA" id="ARBA00004370"/>
    </source>
</evidence>
<sequence>MKKRTFLTTLIAILLLAAVIAAGLHAVFTVAYIQASFSTCTPEGERAAQQLKEELNTYLGSSTTFLDLEQVRATAESDPRFRVLSVEKQFPSAVSITIEERHAAFAVQTESGYAIVDDEGVRIDEVASAEDYVLLAGDFSVAFDNGILSGDYVAELLEIYASFVEALGEPRANLISVSLEDSGASARFDRLSIGTREGVEIVVWNPSEQPAQLGAAAVQKYLSLAEAERVRGSIVVQRVSATGEVNAEYFIDG</sequence>
<keyword evidence="3" id="KW-0132">Cell division</keyword>
<dbReference type="Proteomes" id="UP000824044">
    <property type="component" value="Unassembled WGS sequence"/>
</dbReference>
<evidence type="ECO:0000313" key="10">
    <source>
        <dbReference type="Proteomes" id="UP000824044"/>
    </source>
</evidence>
<keyword evidence="5" id="KW-1133">Transmembrane helix</keyword>
<proteinExistence type="predicted"/>
<keyword evidence="6" id="KW-0472">Membrane</keyword>
<reference evidence="9" key="2">
    <citation type="submission" date="2021-04" db="EMBL/GenBank/DDBJ databases">
        <authorList>
            <person name="Gilroy R."/>
        </authorList>
    </citation>
    <scope>NUCLEOTIDE SEQUENCE</scope>
    <source>
        <strain evidence="9">CHK33-5263</strain>
    </source>
</reference>
<dbReference type="AlphaFoldDB" id="A0A9D2DVY6"/>
<evidence type="ECO:0000256" key="4">
    <source>
        <dbReference type="ARBA" id="ARBA00022692"/>
    </source>
</evidence>
<comment type="subcellular location">
    <subcellularLocation>
        <location evidence="1">Membrane</location>
    </subcellularLocation>
</comment>
<keyword evidence="7" id="KW-0131">Cell cycle</keyword>
<keyword evidence="4" id="KW-0812">Transmembrane</keyword>
<evidence type="ECO:0000256" key="7">
    <source>
        <dbReference type="ARBA" id="ARBA00023306"/>
    </source>
</evidence>
<name>A0A9D2DVY6_9FIRM</name>
<dbReference type="EMBL" id="DXBS01000042">
    <property type="protein sequence ID" value="HIZ24232.1"/>
    <property type="molecule type" value="Genomic_DNA"/>
</dbReference>
<evidence type="ECO:0000313" key="9">
    <source>
        <dbReference type="EMBL" id="HIZ24232.1"/>
    </source>
</evidence>
<evidence type="ECO:0000259" key="8">
    <source>
        <dbReference type="PROSITE" id="PS51779"/>
    </source>
</evidence>
<evidence type="ECO:0000256" key="2">
    <source>
        <dbReference type="ARBA" id="ARBA00022475"/>
    </source>
</evidence>
<comment type="caution">
    <text evidence="9">The sequence shown here is derived from an EMBL/GenBank/DDBJ whole genome shotgun (WGS) entry which is preliminary data.</text>
</comment>